<keyword evidence="3" id="KW-1185">Reference proteome</keyword>
<evidence type="ECO:0000313" key="3">
    <source>
        <dbReference type="Proteomes" id="UP000467148"/>
    </source>
</evidence>
<proteinExistence type="predicted"/>
<organism evidence="2 3">
    <name type="scientific">Mycolicibacterium helvum</name>
    <dbReference type="NCBI Taxonomy" id="1534349"/>
    <lineage>
        <taxon>Bacteria</taxon>
        <taxon>Bacillati</taxon>
        <taxon>Actinomycetota</taxon>
        <taxon>Actinomycetes</taxon>
        <taxon>Mycobacteriales</taxon>
        <taxon>Mycobacteriaceae</taxon>
        <taxon>Mycolicibacterium</taxon>
    </lineage>
</organism>
<evidence type="ECO:0000256" key="1">
    <source>
        <dbReference type="SAM" id="MobiDB-lite"/>
    </source>
</evidence>
<dbReference type="Proteomes" id="UP000467148">
    <property type="component" value="Chromosome"/>
</dbReference>
<accession>A0A7I7T3L4</accession>
<reference evidence="2 3" key="1">
    <citation type="journal article" date="2019" name="Emerg. Microbes Infect.">
        <title>Comprehensive subspecies identification of 175 nontuberculous mycobacteria species based on 7547 genomic profiles.</title>
        <authorList>
            <person name="Matsumoto Y."/>
            <person name="Kinjo T."/>
            <person name="Motooka D."/>
            <person name="Nabeya D."/>
            <person name="Jung N."/>
            <person name="Uechi K."/>
            <person name="Horii T."/>
            <person name="Iida T."/>
            <person name="Fujita J."/>
            <person name="Nakamura S."/>
        </authorList>
    </citation>
    <scope>NUCLEOTIDE SEQUENCE [LARGE SCALE GENOMIC DNA]</scope>
    <source>
        <strain evidence="2 3">JCM 30396</strain>
    </source>
</reference>
<name>A0A7I7T3L4_9MYCO</name>
<evidence type="ECO:0000313" key="2">
    <source>
        <dbReference type="EMBL" id="BBY63882.1"/>
    </source>
</evidence>
<dbReference type="RefSeq" id="WP_163747486.1">
    <property type="nucleotide sequence ID" value="NZ_AP022596.1"/>
</dbReference>
<sequence length="308" mass="31780">MGHNVFCRSINAGVALAGAGVLAWAPVPALVGDQTALAAPRIVVADVVPTASSAETLAAAAMDTLRASVHAWTTEVPQLWNTVTADWIDERLTGRNYGRVAELLLLPAVPFVSGPFNRALAGVLSDQFPDHSEEIGQFFEAVEYAAIRVVGPLLSAFAGAGEAHAGIFRPMTTWDIPGFLVAVVKAPIYVIDGFLNGGYGDLGPLLGQGFDGKGDVIAPPGLFTPWGATVTPRNIDGPLPAADSTNKSGDLTVEVQPKANAAEQSPARAAAGTRNHQGAHRSASSAAKASTNGSGDERKAGTGRSARR</sequence>
<dbReference type="EMBL" id="AP022596">
    <property type="protein sequence ID" value="BBY63882.1"/>
    <property type="molecule type" value="Genomic_DNA"/>
</dbReference>
<gene>
    <name evidence="2" type="ORF">MHEL_21250</name>
</gene>
<protein>
    <submittedName>
        <fullName evidence="2">Uncharacterized protein</fullName>
    </submittedName>
</protein>
<feature type="region of interest" description="Disordered" evidence="1">
    <location>
        <begin position="258"/>
        <end position="308"/>
    </location>
</feature>
<dbReference type="KEGG" id="mhev:MHEL_21250"/>
<dbReference type="AlphaFoldDB" id="A0A7I7T3L4"/>